<accession>A0A8C0IP32</accession>
<reference evidence="1" key="1">
    <citation type="submission" date="2025-08" db="UniProtKB">
        <authorList>
            <consortium name="Ensembl"/>
        </authorList>
    </citation>
    <scope>IDENTIFICATION</scope>
</reference>
<name>A0A8C0IP32_CHEAB</name>
<sequence length="55" mass="6336">MSFDFPFKKGTGLSPHVPNISPKSLSLMYAMIEYDPDQRIGAHQALQHPYFQELR</sequence>
<dbReference type="Gene3D" id="1.10.510.10">
    <property type="entry name" value="Transferase(Phosphotransferase) domain 1"/>
    <property type="match status" value="1"/>
</dbReference>
<dbReference type="InterPro" id="IPR011009">
    <property type="entry name" value="Kinase-like_dom_sf"/>
</dbReference>
<dbReference type="GeneTree" id="ENSGT00960000193138"/>
<evidence type="ECO:0000313" key="1">
    <source>
        <dbReference type="Ensembl" id="ENSCABP00000010385.1"/>
    </source>
</evidence>
<dbReference type="AlphaFoldDB" id="A0A8C0IP32"/>
<organism evidence="1 2">
    <name type="scientific">Chelonoidis abingdonii</name>
    <name type="common">Abingdon island giant tortoise</name>
    <name type="synonym">Testudo abingdonii</name>
    <dbReference type="NCBI Taxonomy" id="106734"/>
    <lineage>
        <taxon>Eukaryota</taxon>
        <taxon>Metazoa</taxon>
        <taxon>Chordata</taxon>
        <taxon>Craniata</taxon>
        <taxon>Vertebrata</taxon>
        <taxon>Euteleostomi</taxon>
        <taxon>Archelosauria</taxon>
        <taxon>Testudinata</taxon>
        <taxon>Testudines</taxon>
        <taxon>Cryptodira</taxon>
        <taxon>Durocryptodira</taxon>
        <taxon>Testudinoidea</taxon>
        <taxon>Testudinidae</taxon>
        <taxon>Chelonoidis</taxon>
    </lineage>
</organism>
<evidence type="ECO:0000313" key="2">
    <source>
        <dbReference type="Proteomes" id="UP000694404"/>
    </source>
</evidence>
<dbReference type="Ensembl" id="ENSCABT00000011372.1">
    <property type="protein sequence ID" value="ENSCABP00000010385.1"/>
    <property type="gene ID" value="ENSCABG00000007790.1"/>
</dbReference>
<dbReference type="OMA" id="KKLCCYD"/>
<dbReference type="SUPFAM" id="SSF56112">
    <property type="entry name" value="Protein kinase-like (PK-like)"/>
    <property type="match status" value="1"/>
</dbReference>
<protein>
    <submittedName>
        <fullName evidence="1">Uncharacterized protein</fullName>
    </submittedName>
</protein>
<reference evidence="1" key="2">
    <citation type="submission" date="2025-09" db="UniProtKB">
        <authorList>
            <consortium name="Ensembl"/>
        </authorList>
    </citation>
    <scope>IDENTIFICATION</scope>
</reference>
<dbReference type="Proteomes" id="UP000694404">
    <property type="component" value="Unplaced"/>
</dbReference>
<keyword evidence="2" id="KW-1185">Reference proteome</keyword>
<proteinExistence type="predicted"/>